<dbReference type="InterPro" id="IPR009003">
    <property type="entry name" value="Peptidase_S1_PA"/>
</dbReference>
<dbReference type="PRINTS" id="PR00722">
    <property type="entry name" value="CHYMOTRYPSIN"/>
</dbReference>
<dbReference type="SUPFAM" id="SSF50494">
    <property type="entry name" value="Trypsin-like serine proteases"/>
    <property type="match status" value="1"/>
</dbReference>
<dbReference type="InterPro" id="IPR050430">
    <property type="entry name" value="Peptidase_S1"/>
</dbReference>
<name>A0AAJ7E0F0_9HYME</name>
<proteinExistence type="inferred from homology"/>
<dbReference type="GO" id="GO:0006508">
    <property type="term" value="P:proteolysis"/>
    <property type="evidence" value="ECO:0007669"/>
    <property type="project" value="UniProtKB-KW"/>
</dbReference>
<evidence type="ECO:0000256" key="5">
    <source>
        <dbReference type="ARBA" id="ARBA00023157"/>
    </source>
</evidence>
<evidence type="ECO:0000313" key="8">
    <source>
        <dbReference type="Proteomes" id="UP000695007"/>
    </source>
</evidence>
<dbReference type="KEGG" id="csol:105366361"/>
<feature type="signal peptide" evidence="6">
    <location>
        <begin position="1"/>
        <end position="20"/>
    </location>
</feature>
<dbReference type="GeneID" id="105366361"/>
<keyword evidence="3" id="KW-0378">Hydrolase</keyword>
<dbReference type="Pfam" id="PF00089">
    <property type="entry name" value="Trypsin"/>
    <property type="match status" value="1"/>
</dbReference>
<keyword evidence="4" id="KW-0720">Serine protease</keyword>
<dbReference type="CDD" id="cd00190">
    <property type="entry name" value="Tryp_SPc"/>
    <property type="match status" value="1"/>
</dbReference>
<keyword evidence="2" id="KW-0645">Protease</keyword>
<dbReference type="RefSeq" id="XP_011503085.1">
    <property type="nucleotide sequence ID" value="XM_011504783.1"/>
</dbReference>
<evidence type="ECO:0000256" key="3">
    <source>
        <dbReference type="ARBA" id="ARBA00022801"/>
    </source>
</evidence>
<dbReference type="Gene3D" id="2.40.10.10">
    <property type="entry name" value="Trypsin-like serine proteases"/>
    <property type="match status" value="2"/>
</dbReference>
<keyword evidence="8" id="KW-1185">Reference proteome</keyword>
<organism evidence="8 9">
    <name type="scientific">Ceratosolen solmsi marchali</name>
    <dbReference type="NCBI Taxonomy" id="326594"/>
    <lineage>
        <taxon>Eukaryota</taxon>
        <taxon>Metazoa</taxon>
        <taxon>Ecdysozoa</taxon>
        <taxon>Arthropoda</taxon>
        <taxon>Hexapoda</taxon>
        <taxon>Insecta</taxon>
        <taxon>Pterygota</taxon>
        <taxon>Neoptera</taxon>
        <taxon>Endopterygota</taxon>
        <taxon>Hymenoptera</taxon>
        <taxon>Apocrita</taxon>
        <taxon>Proctotrupomorpha</taxon>
        <taxon>Chalcidoidea</taxon>
        <taxon>Agaonidae</taxon>
        <taxon>Agaoninae</taxon>
        <taxon>Ceratosolen</taxon>
    </lineage>
</organism>
<protein>
    <submittedName>
        <fullName evidence="9">Chymotrypsin-1-like</fullName>
    </submittedName>
</protein>
<evidence type="ECO:0000256" key="6">
    <source>
        <dbReference type="SAM" id="SignalP"/>
    </source>
</evidence>
<evidence type="ECO:0000256" key="1">
    <source>
        <dbReference type="ARBA" id="ARBA00007664"/>
    </source>
</evidence>
<dbReference type="InterPro" id="IPR043504">
    <property type="entry name" value="Peptidase_S1_PA_chymotrypsin"/>
</dbReference>
<accession>A0AAJ7E0F0</accession>
<dbReference type="InterPro" id="IPR001254">
    <property type="entry name" value="Trypsin_dom"/>
</dbReference>
<dbReference type="AlphaFoldDB" id="A0AAJ7E0F0"/>
<gene>
    <name evidence="9" type="primary">LOC105366361</name>
</gene>
<dbReference type="FunFam" id="2.40.10.10:FF:000068">
    <property type="entry name" value="transmembrane protease serine 2"/>
    <property type="match status" value="1"/>
</dbReference>
<dbReference type="GO" id="GO:0004252">
    <property type="term" value="F:serine-type endopeptidase activity"/>
    <property type="evidence" value="ECO:0007669"/>
    <property type="project" value="InterPro"/>
</dbReference>
<evidence type="ECO:0000256" key="4">
    <source>
        <dbReference type="ARBA" id="ARBA00022825"/>
    </source>
</evidence>
<evidence type="ECO:0000256" key="2">
    <source>
        <dbReference type="ARBA" id="ARBA00022670"/>
    </source>
</evidence>
<sequence>MSFRIVICLYLALTVEAVTGKNIRLVGGTETSIRHHSYMAAFKYISSDEHICGGAIISAQHVLTAGQCVDEDLVNINDLIIRVGTSNITESNLYVDGILFEIEQIFLHPDYISQLTTTSKYQSDIAVVKIRTSFEFSYLINRIELPTSDLNYGSIAYIIGWGKRSIDDFSPNKLRKTWMMIINNDVCESAYHMRILYDQFCAFQTQRVGACIGDVGSPLVANHILIGIVSLFDPCALGFPDIYVNIYSHIEYIFAILNL</sequence>
<dbReference type="SMART" id="SM00020">
    <property type="entry name" value="Tryp_SPc"/>
    <property type="match status" value="1"/>
</dbReference>
<dbReference type="InterPro" id="IPR001314">
    <property type="entry name" value="Peptidase_S1A"/>
</dbReference>
<dbReference type="PROSITE" id="PS50240">
    <property type="entry name" value="TRYPSIN_DOM"/>
    <property type="match status" value="1"/>
</dbReference>
<evidence type="ECO:0000259" key="7">
    <source>
        <dbReference type="PROSITE" id="PS50240"/>
    </source>
</evidence>
<keyword evidence="5" id="KW-1015">Disulfide bond</keyword>
<dbReference type="Proteomes" id="UP000695007">
    <property type="component" value="Unplaced"/>
</dbReference>
<dbReference type="PANTHER" id="PTHR24276">
    <property type="entry name" value="POLYSERASE-RELATED"/>
    <property type="match status" value="1"/>
</dbReference>
<comment type="similarity">
    <text evidence="1">Belongs to the peptidase S1 family.</text>
</comment>
<feature type="chain" id="PRO_5042609101" evidence="6">
    <location>
        <begin position="21"/>
        <end position="259"/>
    </location>
</feature>
<keyword evidence="6" id="KW-0732">Signal</keyword>
<reference evidence="9" key="1">
    <citation type="submission" date="2025-08" db="UniProtKB">
        <authorList>
            <consortium name="RefSeq"/>
        </authorList>
    </citation>
    <scope>IDENTIFICATION</scope>
</reference>
<dbReference type="PANTHER" id="PTHR24276:SF96">
    <property type="entry name" value="PEPTIDASE S1 DOMAIN-CONTAINING PROTEIN"/>
    <property type="match status" value="1"/>
</dbReference>
<feature type="domain" description="Peptidase S1" evidence="7">
    <location>
        <begin position="25"/>
        <end position="258"/>
    </location>
</feature>
<evidence type="ECO:0000313" key="9">
    <source>
        <dbReference type="RefSeq" id="XP_011503085.1"/>
    </source>
</evidence>